<dbReference type="FunFam" id="2.30.30.140:FF:000018">
    <property type="entry name" value="Serine/threonine-protein kinase 31"/>
    <property type="match status" value="1"/>
</dbReference>
<dbReference type="CDD" id="cd22428">
    <property type="entry name" value="KH-I_TDRKH_rpt1"/>
    <property type="match status" value="1"/>
</dbReference>
<dbReference type="GO" id="GO:0007283">
    <property type="term" value="P:spermatogenesis"/>
    <property type="evidence" value="ECO:0007669"/>
    <property type="project" value="TreeGrafter"/>
</dbReference>
<dbReference type="InterPro" id="IPR004087">
    <property type="entry name" value="KH_dom"/>
</dbReference>
<dbReference type="InterPro" id="IPR047382">
    <property type="entry name" value="KH-I_TDRKH_rpt1"/>
</dbReference>
<protein>
    <recommendedName>
        <fullName evidence="3">Tudor domain-containing protein</fullName>
    </recommendedName>
</protein>
<keyword evidence="6" id="KW-1185">Reference proteome</keyword>
<dbReference type="Pfam" id="PF00013">
    <property type="entry name" value="KH_1"/>
    <property type="match status" value="2"/>
</dbReference>
<proteinExistence type="predicted"/>
<keyword evidence="2" id="KW-1133">Transmembrane helix</keyword>
<dbReference type="PANTHER" id="PTHR22948:SF29">
    <property type="entry name" value="FI02030P-RELATED"/>
    <property type="match status" value="1"/>
</dbReference>
<dbReference type="STRING" id="283909.R7U8R3"/>
<evidence type="ECO:0000313" key="6">
    <source>
        <dbReference type="Proteomes" id="UP000014760"/>
    </source>
</evidence>
<dbReference type="OMA" id="XRGGETI"/>
<keyword evidence="1" id="KW-0694">RNA-binding</keyword>
<dbReference type="EnsemblMetazoa" id="CapteT171430">
    <property type="protein sequence ID" value="CapteP171430"/>
    <property type="gene ID" value="CapteG171430"/>
</dbReference>
<dbReference type="InterPro" id="IPR035437">
    <property type="entry name" value="SNase_OB-fold_sf"/>
</dbReference>
<evidence type="ECO:0000313" key="5">
    <source>
        <dbReference type="EnsemblMetazoa" id="CapteP171430"/>
    </source>
</evidence>
<dbReference type="InterPro" id="IPR002999">
    <property type="entry name" value="Tudor"/>
</dbReference>
<dbReference type="PROSITE" id="PS50084">
    <property type="entry name" value="KH_TYPE_1"/>
    <property type="match status" value="2"/>
</dbReference>
<dbReference type="GO" id="GO:0043186">
    <property type="term" value="C:P granule"/>
    <property type="evidence" value="ECO:0007669"/>
    <property type="project" value="TreeGrafter"/>
</dbReference>
<dbReference type="GO" id="GO:0005739">
    <property type="term" value="C:mitochondrion"/>
    <property type="evidence" value="ECO:0007669"/>
    <property type="project" value="UniProtKB-ARBA"/>
</dbReference>
<accession>R7U8R3</accession>
<dbReference type="Gene3D" id="2.40.50.90">
    <property type="match status" value="1"/>
</dbReference>
<dbReference type="PROSITE" id="PS50304">
    <property type="entry name" value="TUDOR"/>
    <property type="match status" value="1"/>
</dbReference>
<dbReference type="HOGENOM" id="CLU_023629_0_0_1"/>
<name>R7U8R3_CAPTE</name>
<evidence type="ECO:0000256" key="2">
    <source>
        <dbReference type="SAM" id="Phobius"/>
    </source>
</evidence>
<reference evidence="5" key="3">
    <citation type="submission" date="2015-06" db="UniProtKB">
        <authorList>
            <consortium name="EnsemblMetazoa"/>
        </authorList>
    </citation>
    <scope>IDENTIFICATION</scope>
</reference>
<dbReference type="Proteomes" id="UP000014760">
    <property type="component" value="Unassembled WGS sequence"/>
</dbReference>
<dbReference type="GO" id="GO:0030719">
    <property type="term" value="P:P granule organization"/>
    <property type="evidence" value="ECO:0007669"/>
    <property type="project" value="TreeGrafter"/>
</dbReference>
<dbReference type="PANTHER" id="PTHR22948">
    <property type="entry name" value="TUDOR DOMAIN CONTAINING PROTEIN"/>
    <property type="match status" value="1"/>
</dbReference>
<dbReference type="InterPro" id="IPR047380">
    <property type="entry name" value="TDRD2-like_tudor"/>
</dbReference>
<gene>
    <name evidence="4" type="ORF">CAPTEDRAFT_171430</name>
</gene>
<feature type="transmembrane region" description="Helical" evidence="2">
    <location>
        <begin position="12"/>
        <end position="30"/>
    </location>
</feature>
<dbReference type="SMART" id="SM00333">
    <property type="entry name" value="TUDOR"/>
    <property type="match status" value="1"/>
</dbReference>
<evidence type="ECO:0000313" key="4">
    <source>
        <dbReference type="EMBL" id="ELU02506.1"/>
    </source>
</evidence>
<evidence type="ECO:0000259" key="3">
    <source>
        <dbReference type="PROSITE" id="PS50304"/>
    </source>
</evidence>
<dbReference type="InterPro" id="IPR036612">
    <property type="entry name" value="KH_dom_type_1_sf"/>
</dbReference>
<dbReference type="InterPro" id="IPR050621">
    <property type="entry name" value="Tudor_domain_containing"/>
</dbReference>
<dbReference type="Gene3D" id="3.30.1370.10">
    <property type="entry name" value="K Homology domain, type 1"/>
    <property type="match status" value="2"/>
</dbReference>
<dbReference type="OrthoDB" id="9995375at2759"/>
<keyword evidence="2" id="KW-0812">Transmembrane</keyword>
<dbReference type="EMBL" id="KB303969">
    <property type="protein sequence ID" value="ELU02506.1"/>
    <property type="molecule type" value="Genomic_DNA"/>
</dbReference>
<dbReference type="Gene3D" id="2.30.30.140">
    <property type="match status" value="1"/>
</dbReference>
<dbReference type="InterPro" id="IPR004088">
    <property type="entry name" value="KH_dom_type_1"/>
</dbReference>
<organism evidence="4">
    <name type="scientific">Capitella teleta</name>
    <name type="common">Polychaete worm</name>
    <dbReference type="NCBI Taxonomy" id="283909"/>
    <lineage>
        <taxon>Eukaryota</taxon>
        <taxon>Metazoa</taxon>
        <taxon>Spiralia</taxon>
        <taxon>Lophotrochozoa</taxon>
        <taxon>Annelida</taxon>
        <taxon>Polychaeta</taxon>
        <taxon>Sedentaria</taxon>
        <taxon>Scolecida</taxon>
        <taxon>Capitellidae</taxon>
        <taxon>Capitella</taxon>
    </lineage>
</organism>
<dbReference type="SUPFAM" id="SSF63748">
    <property type="entry name" value="Tudor/PWWP/MBT"/>
    <property type="match status" value="1"/>
</dbReference>
<sequence>MVRISQLSPAQKVALLVSVPATGVLLYFLLKNLMEDEEEDLDRGQVVRSRQTIIEVKVPRDCVGAVIGSGGCVIKQIQEETGARVNFKDEGSQEGQERMVIIRGTLTSAQQAEIMIRKIIADQPPVLTEVIWVPQKLLGRIIGRNGDTIRQTSRAAKARIVIDRSEEMGPGETKKITIRGTPTAIATAKDLIQEQIYEEEMYRRKREVAKANAGELIVVNIWPGDEQQLQVYVSAVEHPGHFWVQLINEKSLQLETLNQEMTAFYESGAASQWRNPQVGDMVAVPFATDPGWYRAKVIAVNGDQVDLYYVDYGDSEILPIEKVMKLRADYLSLPHQAFECNLANVQPVNGEEWDEASIIRFEELTHTAQWRSLLAKTVSYHDRPAQTEGEAAASEVRMPCLELTDPNETKDSSIAEALVRDGHAKWTTSQPLGDAAAAAAAAASHVIA</sequence>
<dbReference type="SUPFAM" id="SSF54791">
    <property type="entry name" value="Eukaryotic type KH-domain (KH-domain type I)"/>
    <property type="match status" value="2"/>
</dbReference>
<dbReference type="CDD" id="cd20412">
    <property type="entry name" value="Tudor_TDRD2"/>
    <property type="match status" value="1"/>
</dbReference>
<dbReference type="Pfam" id="PF00567">
    <property type="entry name" value="TUDOR"/>
    <property type="match status" value="1"/>
</dbReference>
<reference evidence="6" key="1">
    <citation type="submission" date="2012-12" db="EMBL/GenBank/DDBJ databases">
        <authorList>
            <person name="Hellsten U."/>
            <person name="Grimwood J."/>
            <person name="Chapman J.A."/>
            <person name="Shapiro H."/>
            <person name="Aerts A."/>
            <person name="Otillar R.P."/>
            <person name="Terry A.Y."/>
            <person name="Boore J.L."/>
            <person name="Simakov O."/>
            <person name="Marletaz F."/>
            <person name="Cho S.-J."/>
            <person name="Edsinger-Gonzales E."/>
            <person name="Havlak P."/>
            <person name="Kuo D.-H."/>
            <person name="Larsson T."/>
            <person name="Lv J."/>
            <person name="Arendt D."/>
            <person name="Savage R."/>
            <person name="Osoegawa K."/>
            <person name="de Jong P."/>
            <person name="Lindberg D.R."/>
            <person name="Seaver E.C."/>
            <person name="Weisblat D.A."/>
            <person name="Putnam N.H."/>
            <person name="Grigoriev I.V."/>
            <person name="Rokhsar D.S."/>
        </authorList>
    </citation>
    <scope>NUCLEOTIDE SEQUENCE</scope>
    <source>
        <strain evidence="6">I ESC-2004</strain>
    </source>
</reference>
<evidence type="ECO:0000256" key="1">
    <source>
        <dbReference type="PROSITE-ProRule" id="PRU00117"/>
    </source>
</evidence>
<reference evidence="4 6" key="2">
    <citation type="journal article" date="2013" name="Nature">
        <title>Insights into bilaterian evolution from three spiralian genomes.</title>
        <authorList>
            <person name="Simakov O."/>
            <person name="Marletaz F."/>
            <person name="Cho S.J."/>
            <person name="Edsinger-Gonzales E."/>
            <person name="Havlak P."/>
            <person name="Hellsten U."/>
            <person name="Kuo D.H."/>
            <person name="Larsson T."/>
            <person name="Lv J."/>
            <person name="Arendt D."/>
            <person name="Savage R."/>
            <person name="Osoegawa K."/>
            <person name="de Jong P."/>
            <person name="Grimwood J."/>
            <person name="Chapman J.A."/>
            <person name="Shapiro H."/>
            <person name="Aerts A."/>
            <person name="Otillar R.P."/>
            <person name="Terry A.Y."/>
            <person name="Boore J.L."/>
            <person name="Grigoriev I.V."/>
            <person name="Lindberg D.R."/>
            <person name="Seaver E.C."/>
            <person name="Weisblat D.A."/>
            <person name="Putnam N.H."/>
            <person name="Rokhsar D.S."/>
        </authorList>
    </citation>
    <scope>NUCLEOTIDE SEQUENCE</scope>
    <source>
        <strain evidence="4 6">I ESC-2004</strain>
    </source>
</reference>
<feature type="domain" description="Tudor" evidence="3">
    <location>
        <begin position="275"/>
        <end position="333"/>
    </location>
</feature>
<dbReference type="GO" id="GO:0034587">
    <property type="term" value="P:piRNA processing"/>
    <property type="evidence" value="ECO:0007669"/>
    <property type="project" value="TreeGrafter"/>
</dbReference>
<dbReference type="SMART" id="SM00322">
    <property type="entry name" value="KH"/>
    <property type="match status" value="2"/>
</dbReference>
<dbReference type="FunCoup" id="R7U8R3">
    <property type="interactions" value="94"/>
</dbReference>
<dbReference type="EMBL" id="AMQN01008787">
    <property type="status" value="NOT_ANNOTATED_CDS"/>
    <property type="molecule type" value="Genomic_DNA"/>
</dbReference>
<dbReference type="AlphaFoldDB" id="R7U8R3"/>
<dbReference type="GO" id="GO:0003723">
    <property type="term" value="F:RNA binding"/>
    <property type="evidence" value="ECO:0007669"/>
    <property type="project" value="UniProtKB-UniRule"/>
</dbReference>
<keyword evidence="2" id="KW-0472">Membrane</keyword>